<organism evidence="3 4">
    <name type="scientific">Chrysemys picta bellii</name>
    <name type="common">Western painted turtle</name>
    <name type="synonym">Emys bellii</name>
    <dbReference type="NCBI Taxonomy" id="8478"/>
    <lineage>
        <taxon>Eukaryota</taxon>
        <taxon>Metazoa</taxon>
        <taxon>Chordata</taxon>
        <taxon>Craniata</taxon>
        <taxon>Vertebrata</taxon>
        <taxon>Euteleostomi</taxon>
        <taxon>Archelosauria</taxon>
        <taxon>Testudinata</taxon>
        <taxon>Testudines</taxon>
        <taxon>Cryptodira</taxon>
        <taxon>Durocryptodira</taxon>
        <taxon>Testudinoidea</taxon>
        <taxon>Emydidae</taxon>
        <taxon>Chrysemys</taxon>
    </lineage>
</organism>
<dbReference type="PANTHER" id="PTHR11679">
    <property type="entry name" value="VESICLE PROTEIN SORTING-ASSOCIATED"/>
    <property type="match status" value="1"/>
</dbReference>
<evidence type="ECO:0000256" key="1">
    <source>
        <dbReference type="ARBA" id="ARBA00009884"/>
    </source>
</evidence>
<reference evidence="3" key="1">
    <citation type="submission" date="2025-08" db="UniProtKB">
        <authorList>
            <consortium name="Ensembl"/>
        </authorList>
    </citation>
    <scope>IDENTIFICATION</scope>
</reference>
<comment type="similarity">
    <text evidence="1">Belongs to the STXBP/unc-18/SEC1 family.</text>
</comment>
<protein>
    <submittedName>
        <fullName evidence="3">Uncharacterized protein</fullName>
    </submittedName>
</protein>
<keyword evidence="4" id="KW-1185">Reference proteome</keyword>
<dbReference type="Proteomes" id="UP000694380">
    <property type="component" value="Unplaced"/>
</dbReference>
<dbReference type="Gene3D" id="1.25.40.60">
    <property type="match status" value="1"/>
</dbReference>
<dbReference type="InterPro" id="IPR027482">
    <property type="entry name" value="Sec1-like_dom2"/>
</dbReference>
<dbReference type="GO" id="GO:0016192">
    <property type="term" value="P:vesicle-mediated transport"/>
    <property type="evidence" value="ECO:0007669"/>
    <property type="project" value="InterPro"/>
</dbReference>
<reference evidence="3" key="2">
    <citation type="submission" date="2025-09" db="UniProtKB">
        <authorList>
            <consortium name="Ensembl"/>
        </authorList>
    </citation>
    <scope>IDENTIFICATION</scope>
</reference>
<keyword evidence="2" id="KW-0653">Protein transport</keyword>
<dbReference type="AlphaFoldDB" id="A0A8C3F434"/>
<sequence>MESTYPLSRWTPRLKDVMEDIIEDKLDKKLWPFAAVSACFGHWHKNKAAAEYWMGPHLIIYVLGEVSMSEMRCAYEVTQATEGKWEVVIGSSHILTPKRFLDDVQTLDHEAPTEA</sequence>
<dbReference type="Gene3D" id="3.40.50.1910">
    <property type="match status" value="1"/>
</dbReference>
<proteinExistence type="inferred from homology"/>
<evidence type="ECO:0000313" key="4">
    <source>
        <dbReference type="Proteomes" id="UP000694380"/>
    </source>
</evidence>
<dbReference type="GeneTree" id="ENSGT00940000160045"/>
<dbReference type="InterPro" id="IPR036045">
    <property type="entry name" value="Sec1-like_sf"/>
</dbReference>
<dbReference type="Ensembl" id="ENSCPBT00000002913.1">
    <property type="protein sequence ID" value="ENSCPBP00000002383.1"/>
    <property type="gene ID" value="ENSCPBG00000001913.1"/>
</dbReference>
<dbReference type="Pfam" id="PF00995">
    <property type="entry name" value="Sec1"/>
    <property type="match status" value="1"/>
</dbReference>
<accession>A0A8C3F434</accession>
<dbReference type="GO" id="GO:0015031">
    <property type="term" value="P:protein transport"/>
    <property type="evidence" value="ECO:0007669"/>
    <property type="project" value="UniProtKB-KW"/>
</dbReference>
<dbReference type="OMA" id="PAHRKER"/>
<dbReference type="InterPro" id="IPR001619">
    <property type="entry name" value="Sec1-like"/>
</dbReference>
<evidence type="ECO:0000313" key="3">
    <source>
        <dbReference type="Ensembl" id="ENSCPBP00000002383.1"/>
    </source>
</evidence>
<dbReference type="SUPFAM" id="SSF56815">
    <property type="entry name" value="Sec1/munc18-like (SM) proteins"/>
    <property type="match status" value="1"/>
</dbReference>
<evidence type="ECO:0000256" key="2">
    <source>
        <dbReference type="ARBA" id="ARBA00022927"/>
    </source>
</evidence>
<keyword evidence="2" id="KW-0813">Transport</keyword>
<name>A0A8C3F434_CHRPI</name>